<dbReference type="InterPro" id="IPR045851">
    <property type="entry name" value="AMP-bd_C_sf"/>
</dbReference>
<organism evidence="2">
    <name type="scientific">Auxenochlorella protothecoides</name>
    <name type="common">Green microalga</name>
    <name type="synonym">Chlorella protothecoides</name>
    <dbReference type="NCBI Taxonomy" id="3075"/>
    <lineage>
        <taxon>Eukaryota</taxon>
        <taxon>Viridiplantae</taxon>
        <taxon>Chlorophyta</taxon>
        <taxon>core chlorophytes</taxon>
        <taxon>Trebouxiophyceae</taxon>
        <taxon>Chlorellales</taxon>
        <taxon>Chlorellaceae</taxon>
        <taxon>Auxenochlorella</taxon>
    </lineage>
</organism>
<protein>
    <recommendedName>
        <fullName evidence="3">AMP-binding enzyme C-terminal domain-containing protein</fullName>
    </recommendedName>
</protein>
<dbReference type="Gene3D" id="3.40.50.12780">
    <property type="entry name" value="N-terminal domain of ligase-like"/>
    <property type="match status" value="1"/>
</dbReference>
<feature type="compositionally biased region" description="Low complexity" evidence="1">
    <location>
        <begin position="43"/>
        <end position="53"/>
    </location>
</feature>
<dbReference type="Gene3D" id="3.30.300.30">
    <property type="match status" value="1"/>
</dbReference>
<dbReference type="EMBL" id="GDKF01006382">
    <property type="protein sequence ID" value="JAT72240.1"/>
    <property type="molecule type" value="Transcribed_RNA"/>
</dbReference>
<feature type="compositionally biased region" description="Basic residues" evidence="1">
    <location>
        <begin position="75"/>
        <end position="92"/>
    </location>
</feature>
<evidence type="ECO:0000313" key="2">
    <source>
        <dbReference type="EMBL" id="JAT72240.1"/>
    </source>
</evidence>
<feature type="compositionally biased region" description="Basic and acidic residues" evidence="1">
    <location>
        <begin position="1"/>
        <end position="17"/>
    </location>
</feature>
<evidence type="ECO:0000256" key="1">
    <source>
        <dbReference type="SAM" id="MobiDB-lite"/>
    </source>
</evidence>
<gene>
    <name evidence="2" type="ORF">g.9304</name>
</gene>
<dbReference type="InterPro" id="IPR042099">
    <property type="entry name" value="ANL_N_sf"/>
</dbReference>
<feature type="region of interest" description="Disordered" evidence="1">
    <location>
        <begin position="1"/>
        <end position="92"/>
    </location>
</feature>
<name>A0A1D1ZZ74_AUXPR</name>
<dbReference type="PANTHER" id="PTHR44378:SF2">
    <property type="entry name" value="ACYL-ACTIVATING ENZYME 17, PEROXISOMAL-RELATED"/>
    <property type="match status" value="1"/>
</dbReference>
<dbReference type="SUPFAM" id="SSF56801">
    <property type="entry name" value="Acetyl-CoA synthetase-like"/>
    <property type="match status" value="1"/>
</dbReference>
<dbReference type="PANTHER" id="PTHR44378">
    <property type="entry name" value="ACYL-ACTIVATING ENZYME 17, PEROXISOMAL-RELATED"/>
    <property type="match status" value="1"/>
</dbReference>
<feature type="compositionally biased region" description="Basic residues" evidence="1">
    <location>
        <begin position="54"/>
        <end position="68"/>
    </location>
</feature>
<reference evidence="2" key="1">
    <citation type="submission" date="2015-08" db="EMBL/GenBank/DDBJ databases">
        <authorList>
            <person name="Babu N.S."/>
            <person name="Beckwith C.J."/>
            <person name="Beseler K.G."/>
            <person name="Brison A."/>
            <person name="Carone J.V."/>
            <person name="Caskin T.P."/>
            <person name="Diamond M."/>
            <person name="Durham M.E."/>
            <person name="Foxe J.M."/>
            <person name="Go M."/>
            <person name="Henderson B.A."/>
            <person name="Jones I.B."/>
            <person name="McGettigan J.A."/>
            <person name="Micheletti S.J."/>
            <person name="Nasrallah M.E."/>
            <person name="Ortiz D."/>
            <person name="Piller C.R."/>
            <person name="Privatt S.R."/>
            <person name="Schneider S.L."/>
            <person name="Sharp S."/>
            <person name="Smith T.C."/>
            <person name="Stanton J.D."/>
            <person name="Ullery H.E."/>
            <person name="Wilson R.J."/>
            <person name="Serrano M.G."/>
            <person name="Buck G."/>
            <person name="Lee V."/>
            <person name="Wang Y."/>
            <person name="Carvalho R."/>
            <person name="Voegtly L."/>
            <person name="Shi R."/>
            <person name="Duckworth R."/>
            <person name="Johnson A."/>
            <person name="Loviza R."/>
            <person name="Walstead R."/>
            <person name="Shah Z."/>
            <person name="Kiflezghi M."/>
            <person name="Wade K."/>
            <person name="Ball S.L."/>
            <person name="Bradley K.W."/>
            <person name="Asai D.J."/>
            <person name="Bowman C.A."/>
            <person name="Russell D.A."/>
            <person name="Pope W.H."/>
            <person name="Jacobs-Sera D."/>
            <person name="Hendrix R.W."/>
            <person name="Hatfull G.F."/>
        </authorList>
    </citation>
    <scope>NUCLEOTIDE SEQUENCE</scope>
</reference>
<feature type="non-terminal residue" evidence="2">
    <location>
        <position position="1"/>
    </location>
</feature>
<proteinExistence type="predicted"/>
<accession>A0A1D1ZZ74</accession>
<sequence length="437" mass="45707">RHDGRPQGHPLHPDHAAARGRGRPLPSGREAGGRGGLAHQPGLDDGALAGLRRAAQRRGHRALPRRAHGQALWPVRRRRARQRPGRGPQHRQGGRALCVCMCGKGGRGTGPAPCTHAWLLWGHPPPPTHLRRVLNSCKCSPHNIIQAWRASGCMQGLDWSALRCFSSTGEASAPEDSLWLSARGGYKPVVEYCGGTELGGAFMSCTLVQPQAPSTFSGPVLGSQLVLLARGGGLSPHGDPARLAGEAALGTPSLGQSQTLLNRDHAAAYHAGMPPGPGGRYGLRRHGDEVERLGGGLYRALGRADDTMNLGGIKTSSAELERAVTAGVEGVVEAAAVACPAPGGGPDLLYLFLVLGGDARGVTSGASVGSGAIGATDNDPASSKHLAAAAQRAISQRLNPLFRVHRVLVRQALPRNAANKVMRRVLRDELVATQSKL</sequence>
<dbReference type="AlphaFoldDB" id="A0A1D1ZZ74"/>
<evidence type="ECO:0008006" key="3">
    <source>
        <dbReference type="Google" id="ProtNLM"/>
    </source>
</evidence>